<feature type="region of interest" description="Disordered" evidence="1">
    <location>
        <begin position="104"/>
        <end position="127"/>
    </location>
</feature>
<protein>
    <submittedName>
        <fullName evidence="2">Uncharacterized protein</fullName>
    </submittedName>
</protein>
<proteinExistence type="predicted"/>
<organism evidence="2">
    <name type="scientific">Florenciella parvula</name>
    <dbReference type="NCBI Taxonomy" id="236787"/>
    <lineage>
        <taxon>Eukaryota</taxon>
        <taxon>Sar</taxon>
        <taxon>Stramenopiles</taxon>
        <taxon>Ochrophyta</taxon>
        <taxon>Dictyochophyceae</taxon>
        <taxon>Florenciellales</taxon>
        <taxon>Florenciella</taxon>
    </lineage>
</organism>
<evidence type="ECO:0000313" key="2">
    <source>
        <dbReference type="EMBL" id="CAD9405047.1"/>
    </source>
</evidence>
<dbReference type="AlphaFoldDB" id="A0A7S2FN54"/>
<gene>
    <name evidence="2" type="ORF">FPAR1323_LOCUS5970</name>
</gene>
<dbReference type="EMBL" id="HBGT01010919">
    <property type="protein sequence ID" value="CAD9405047.1"/>
    <property type="molecule type" value="Transcribed_RNA"/>
</dbReference>
<name>A0A7S2FN54_9STRA</name>
<accession>A0A7S2FN54</accession>
<sequence>MVKGSATKKVPLGFICGFPVGLGGELYAGSVFFKSADEGPQGQAIEAASAAFGGGGDKPGQSELGFPVCKRNYQPWIKAADGSVIRAFGCHNHHKTRMQRIEKVGERQGWEPFDQWPKKAPPTGGRR</sequence>
<reference evidence="2" key="1">
    <citation type="submission" date="2021-01" db="EMBL/GenBank/DDBJ databases">
        <authorList>
            <person name="Corre E."/>
            <person name="Pelletier E."/>
            <person name="Niang G."/>
            <person name="Scheremetjew M."/>
            <person name="Finn R."/>
            <person name="Kale V."/>
            <person name="Holt S."/>
            <person name="Cochrane G."/>
            <person name="Meng A."/>
            <person name="Brown T."/>
            <person name="Cohen L."/>
        </authorList>
    </citation>
    <scope>NUCLEOTIDE SEQUENCE</scope>
    <source>
        <strain evidence="2">RCC1693</strain>
    </source>
</reference>
<evidence type="ECO:0000256" key="1">
    <source>
        <dbReference type="SAM" id="MobiDB-lite"/>
    </source>
</evidence>